<keyword evidence="2" id="KW-1185">Reference proteome</keyword>
<evidence type="ECO:0000313" key="1">
    <source>
        <dbReference type="EMBL" id="KAI4464770.1"/>
    </source>
</evidence>
<organism evidence="1 2">
    <name type="scientific">Holotrichia oblita</name>
    <name type="common">Chafer beetle</name>
    <dbReference type="NCBI Taxonomy" id="644536"/>
    <lineage>
        <taxon>Eukaryota</taxon>
        <taxon>Metazoa</taxon>
        <taxon>Ecdysozoa</taxon>
        <taxon>Arthropoda</taxon>
        <taxon>Hexapoda</taxon>
        <taxon>Insecta</taxon>
        <taxon>Pterygota</taxon>
        <taxon>Neoptera</taxon>
        <taxon>Endopterygota</taxon>
        <taxon>Coleoptera</taxon>
        <taxon>Polyphaga</taxon>
        <taxon>Scarabaeiformia</taxon>
        <taxon>Scarabaeidae</taxon>
        <taxon>Melolonthinae</taxon>
        <taxon>Holotrichia</taxon>
    </lineage>
</organism>
<dbReference type="Proteomes" id="UP001056778">
    <property type="component" value="Chromosome 3"/>
</dbReference>
<reference evidence="1" key="1">
    <citation type="submission" date="2022-04" db="EMBL/GenBank/DDBJ databases">
        <title>Chromosome-scale genome assembly of Holotrichia oblita Faldermann.</title>
        <authorList>
            <person name="Rongchong L."/>
        </authorList>
    </citation>
    <scope>NUCLEOTIDE SEQUENCE</scope>
    <source>
        <strain evidence="1">81SQS9</strain>
    </source>
</reference>
<name>A0ACB9TDL8_HOLOL</name>
<comment type="caution">
    <text evidence="1">The sequence shown here is derived from an EMBL/GenBank/DDBJ whole genome shotgun (WGS) entry which is preliminary data.</text>
</comment>
<accession>A0ACB9TDL8</accession>
<dbReference type="EMBL" id="CM043017">
    <property type="protein sequence ID" value="KAI4464770.1"/>
    <property type="molecule type" value="Genomic_DNA"/>
</dbReference>
<proteinExistence type="predicted"/>
<gene>
    <name evidence="1" type="ORF">MML48_3g00021511</name>
</gene>
<sequence length="383" mass="45605">MAASFEGESNFPEKHFTPEFPVIDSNICDYNIFFRKYMKLNSPCIIQNVGLEWESTQRWVVENKPHFSYFLEKYGNSHVTIYDCNKRHYNSQETQTSLLRNYINNWNDMKEKLYYVKDWHLQNEFPEDKFYEVPVYFSSDWLNEFLCENKEDDYRFVYMGPVGTWTPFHADVFTSYSWSINICGQKKWILLPPGEENKLKDGLGNLPYNLERISLHDCNYFEIIQNTNEAIFVPSRWYHQVWNMKDTISINHNWINGCNINSVRQSLENHLVSVEKEIEDCQDMENFQEHCQVMLKASFGLDFSKFYQFLKYIALKRINFLERNFKIVSFGIHELEKNHAVFDLESIKSTLELFLNNSACQTLNIGNDENLLGMIEKCIDNKD</sequence>
<evidence type="ECO:0000313" key="2">
    <source>
        <dbReference type="Proteomes" id="UP001056778"/>
    </source>
</evidence>
<protein>
    <submittedName>
        <fullName evidence="1">Arginine demethylase and lysyl-hydroxylase jmjd</fullName>
    </submittedName>
</protein>